<dbReference type="Proteomes" id="UP001159405">
    <property type="component" value="Unassembled WGS sequence"/>
</dbReference>
<accession>A0ABN8P244</accession>
<evidence type="ECO:0000313" key="2">
    <source>
        <dbReference type="Proteomes" id="UP001159405"/>
    </source>
</evidence>
<dbReference type="EMBL" id="CALNXK010000048">
    <property type="protein sequence ID" value="CAH3130905.1"/>
    <property type="molecule type" value="Genomic_DNA"/>
</dbReference>
<protein>
    <recommendedName>
        <fullName evidence="3">Endonuclease/exonuclease/phosphatase domain-containing protein</fullName>
    </recommendedName>
</protein>
<evidence type="ECO:0008006" key="3">
    <source>
        <dbReference type="Google" id="ProtNLM"/>
    </source>
</evidence>
<name>A0ABN8P244_9CNID</name>
<gene>
    <name evidence="1" type="ORF">PLOB_00034867</name>
</gene>
<keyword evidence="2" id="KW-1185">Reference proteome</keyword>
<reference evidence="1 2" key="1">
    <citation type="submission" date="2022-05" db="EMBL/GenBank/DDBJ databases">
        <authorList>
            <consortium name="Genoscope - CEA"/>
            <person name="William W."/>
        </authorList>
    </citation>
    <scope>NUCLEOTIDE SEQUENCE [LARGE SCALE GENOMIC DNA]</scope>
</reference>
<proteinExistence type="predicted"/>
<organism evidence="1 2">
    <name type="scientific">Porites lobata</name>
    <dbReference type="NCBI Taxonomy" id="104759"/>
    <lineage>
        <taxon>Eukaryota</taxon>
        <taxon>Metazoa</taxon>
        <taxon>Cnidaria</taxon>
        <taxon>Anthozoa</taxon>
        <taxon>Hexacorallia</taxon>
        <taxon>Scleractinia</taxon>
        <taxon>Fungiina</taxon>
        <taxon>Poritidae</taxon>
        <taxon>Porites</taxon>
    </lineage>
</organism>
<sequence>MLPASFYNANTQDVLNITDIYNLKQLITEPTRITPLSSTLIDVIFTNLPDNTTCSGVSHIGISDHSLIYVRVYRKISSPYVIKNFNRNSFRSDILAQPLDDLKGVHNPNEMWLKWKTLFLEVSDVHAPLRSKSVRGSKTCDGNSRKTWEIINEVTGRKSEKAIINELEFEDNKLTDATEIAEGFNRFFAEISPKLSENIEDIDTCFDEFVNQSILATLVFNK</sequence>
<evidence type="ECO:0000313" key="1">
    <source>
        <dbReference type="EMBL" id="CAH3130905.1"/>
    </source>
</evidence>
<comment type="caution">
    <text evidence="1">The sequence shown here is derived from an EMBL/GenBank/DDBJ whole genome shotgun (WGS) entry which is preliminary data.</text>
</comment>